<keyword evidence="9" id="KW-0732">Signal</keyword>
<accession>A0A3P3VHZ4</accession>
<feature type="signal peptide" evidence="9">
    <location>
        <begin position="1"/>
        <end position="23"/>
    </location>
</feature>
<feature type="coiled-coil region" evidence="8">
    <location>
        <begin position="332"/>
        <end position="359"/>
    </location>
</feature>
<evidence type="ECO:0000313" key="10">
    <source>
        <dbReference type="EMBL" id="RRJ82340.1"/>
    </source>
</evidence>
<feature type="chain" id="PRO_5017943829" evidence="9">
    <location>
        <begin position="24"/>
        <end position="460"/>
    </location>
</feature>
<dbReference type="PANTHER" id="PTHR30026">
    <property type="entry name" value="OUTER MEMBRANE PROTEIN TOLC"/>
    <property type="match status" value="1"/>
</dbReference>
<evidence type="ECO:0000256" key="1">
    <source>
        <dbReference type="ARBA" id="ARBA00004442"/>
    </source>
</evidence>
<keyword evidence="7" id="KW-0998">Cell outer membrane</keyword>
<keyword evidence="4" id="KW-1134">Transmembrane beta strand</keyword>
<comment type="similarity">
    <text evidence="2">Belongs to the outer membrane factor (OMF) (TC 1.B.17) family.</text>
</comment>
<dbReference type="InterPro" id="IPR010130">
    <property type="entry name" value="T1SS_OMP_TolC"/>
</dbReference>
<dbReference type="SUPFAM" id="SSF56954">
    <property type="entry name" value="Outer membrane efflux proteins (OEP)"/>
    <property type="match status" value="1"/>
</dbReference>
<evidence type="ECO:0000256" key="7">
    <source>
        <dbReference type="ARBA" id="ARBA00023237"/>
    </source>
</evidence>
<organism evidence="10 11">
    <name type="scientific">Aestuariirhabdus litorea</name>
    <dbReference type="NCBI Taxonomy" id="2528527"/>
    <lineage>
        <taxon>Bacteria</taxon>
        <taxon>Pseudomonadati</taxon>
        <taxon>Pseudomonadota</taxon>
        <taxon>Gammaproteobacteria</taxon>
        <taxon>Oceanospirillales</taxon>
        <taxon>Aestuariirhabdaceae</taxon>
        <taxon>Aestuariirhabdus</taxon>
    </lineage>
</organism>
<keyword evidence="5" id="KW-0812">Transmembrane</keyword>
<evidence type="ECO:0000256" key="9">
    <source>
        <dbReference type="SAM" id="SignalP"/>
    </source>
</evidence>
<dbReference type="Gene3D" id="1.20.1600.10">
    <property type="entry name" value="Outer membrane efflux proteins (OEP)"/>
    <property type="match status" value="1"/>
</dbReference>
<dbReference type="InterPro" id="IPR003423">
    <property type="entry name" value="OMP_efflux"/>
</dbReference>
<comment type="caution">
    <text evidence="10">The sequence shown here is derived from an EMBL/GenBank/DDBJ whole genome shotgun (WGS) entry which is preliminary data.</text>
</comment>
<dbReference type="InterPro" id="IPR051906">
    <property type="entry name" value="TolC-like"/>
</dbReference>
<proteinExistence type="inferred from homology"/>
<evidence type="ECO:0000256" key="8">
    <source>
        <dbReference type="SAM" id="Coils"/>
    </source>
</evidence>
<dbReference type="GO" id="GO:0015562">
    <property type="term" value="F:efflux transmembrane transporter activity"/>
    <property type="evidence" value="ECO:0007669"/>
    <property type="project" value="InterPro"/>
</dbReference>
<dbReference type="Pfam" id="PF02321">
    <property type="entry name" value="OEP"/>
    <property type="match status" value="2"/>
</dbReference>
<name>A0A3P3VHZ4_9GAMM</name>
<evidence type="ECO:0000256" key="3">
    <source>
        <dbReference type="ARBA" id="ARBA00022448"/>
    </source>
</evidence>
<keyword evidence="6" id="KW-0472">Membrane</keyword>
<keyword evidence="11" id="KW-1185">Reference proteome</keyword>
<keyword evidence="8" id="KW-0175">Coiled coil</keyword>
<gene>
    <name evidence="10" type="ORF">D0544_10665</name>
</gene>
<sequence length="460" mass="51011">MAFKKLPSYLLAGLATLSSALYAQQEPADLLEIYQQALANDAELAAAGASLKANEELPNQGLAGLLPNITLNASTAKATDRSLNATSLPGINRTRDFNEHGWAAQLVQPVFRLERWFTYTRAEALSDQAQAEFSAIQQDLILRVADAYFEVLRAQDTLTTTISEEKAFKRQLEQAEQRFEVGLIAQTDVHEARAVYDNARVNRIVAENNVEVSLERLRTLTAREHRQIGSLNKEMPVVNPTPEVKEEWVNSSLVQNLNIAAAREAVRATEEALKLSKSGHAPTLDAIATYSHNVTGDPSFSLTGFNGKQNSQYYGLQLSVPIYSGGGTSSRVREATYRLQEAQDRLDSLNRQTSQRTRNLYSSVTADVQRISARAQGIISTQSALDATESGYEVGSRNIVDVLNAQRNLYASQRDYLNARYDYLLNTLRLKREAGTLSPQDLTDLNQWITKTSTELLPKL</sequence>
<evidence type="ECO:0000313" key="11">
    <source>
        <dbReference type="Proteomes" id="UP000280792"/>
    </source>
</evidence>
<keyword evidence="3" id="KW-0813">Transport</keyword>
<evidence type="ECO:0000256" key="5">
    <source>
        <dbReference type="ARBA" id="ARBA00022692"/>
    </source>
</evidence>
<reference evidence="10 11" key="2">
    <citation type="submission" date="2018-12" db="EMBL/GenBank/DDBJ databases">
        <title>Simiduia agarivorans gen. nov., sp. nov., a marine, agarolytic bacterium isolated from shallow coastal water from Keelung, Taiwan.</title>
        <authorList>
            <person name="Shieh W.Y."/>
        </authorList>
    </citation>
    <scope>NUCLEOTIDE SEQUENCE [LARGE SCALE GENOMIC DNA]</scope>
    <source>
        <strain evidence="10 11">GTF-13</strain>
    </source>
</reference>
<evidence type="ECO:0000256" key="4">
    <source>
        <dbReference type="ARBA" id="ARBA00022452"/>
    </source>
</evidence>
<evidence type="ECO:0000256" key="6">
    <source>
        <dbReference type="ARBA" id="ARBA00023136"/>
    </source>
</evidence>
<comment type="subcellular location">
    <subcellularLocation>
        <location evidence="1">Cell outer membrane</location>
    </subcellularLocation>
</comment>
<dbReference type="PANTHER" id="PTHR30026:SF20">
    <property type="entry name" value="OUTER MEMBRANE PROTEIN TOLC"/>
    <property type="match status" value="1"/>
</dbReference>
<dbReference type="AlphaFoldDB" id="A0A3P3VHZ4"/>
<dbReference type="GO" id="GO:0015288">
    <property type="term" value="F:porin activity"/>
    <property type="evidence" value="ECO:0007669"/>
    <property type="project" value="TreeGrafter"/>
</dbReference>
<protein>
    <submittedName>
        <fullName evidence="10">Channel protein TolC</fullName>
    </submittedName>
</protein>
<evidence type="ECO:0000256" key="2">
    <source>
        <dbReference type="ARBA" id="ARBA00007613"/>
    </source>
</evidence>
<dbReference type="EMBL" id="QWEZ01000002">
    <property type="protein sequence ID" value="RRJ82340.1"/>
    <property type="molecule type" value="Genomic_DNA"/>
</dbReference>
<dbReference type="GO" id="GO:0009279">
    <property type="term" value="C:cell outer membrane"/>
    <property type="evidence" value="ECO:0007669"/>
    <property type="project" value="UniProtKB-SubCell"/>
</dbReference>
<dbReference type="Proteomes" id="UP000280792">
    <property type="component" value="Unassembled WGS sequence"/>
</dbReference>
<dbReference type="NCBIfam" id="TIGR01844">
    <property type="entry name" value="type_I_sec_TolC"/>
    <property type="match status" value="1"/>
</dbReference>
<dbReference type="GO" id="GO:1990281">
    <property type="term" value="C:efflux pump complex"/>
    <property type="evidence" value="ECO:0007669"/>
    <property type="project" value="TreeGrafter"/>
</dbReference>
<reference evidence="10 11" key="1">
    <citation type="submission" date="2018-08" db="EMBL/GenBank/DDBJ databases">
        <authorList>
            <person name="Khan S.A."/>
        </authorList>
    </citation>
    <scope>NUCLEOTIDE SEQUENCE [LARGE SCALE GENOMIC DNA]</scope>
    <source>
        <strain evidence="10 11">GTF-13</strain>
    </source>
</reference>
<dbReference type="RefSeq" id="WP_125016051.1">
    <property type="nucleotide sequence ID" value="NZ_QWEZ01000002.1"/>
</dbReference>